<keyword evidence="6 11" id="KW-0067">ATP-binding</keyword>
<dbReference type="CDD" id="cd03214">
    <property type="entry name" value="ABC_Iron-Siderophores_B12_Hemin"/>
    <property type="match status" value="1"/>
</dbReference>
<keyword evidence="9" id="KW-0472">Membrane</keyword>
<dbReference type="AlphaFoldDB" id="I7JXQ5"/>
<dbReference type="GO" id="GO:0005524">
    <property type="term" value="F:ATP binding"/>
    <property type="evidence" value="ECO:0007669"/>
    <property type="project" value="UniProtKB-KW"/>
</dbReference>
<dbReference type="PROSITE" id="PS00211">
    <property type="entry name" value="ABC_TRANSPORTER_1"/>
    <property type="match status" value="1"/>
</dbReference>
<dbReference type="InterPro" id="IPR027417">
    <property type="entry name" value="P-loop_NTPase"/>
</dbReference>
<evidence type="ECO:0000256" key="5">
    <source>
        <dbReference type="ARBA" id="ARBA00022741"/>
    </source>
</evidence>
<dbReference type="SUPFAM" id="SSF52540">
    <property type="entry name" value="P-loop containing nucleoside triphosphate hydrolases"/>
    <property type="match status" value="1"/>
</dbReference>
<dbReference type="Proteomes" id="UP000009311">
    <property type="component" value="Unassembled WGS sequence"/>
</dbReference>
<dbReference type="GO" id="GO:0005886">
    <property type="term" value="C:plasma membrane"/>
    <property type="evidence" value="ECO:0007669"/>
    <property type="project" value="UniProtKB-SubCell"/>
</dbReference>
<accession>I7JXQ5</accession>
<dbReference type="FunFam" id="3.40.50.300:FF:000134">
    <property type="entry name" value="Iron-enterobactin ABC transporter ATP-binding protein"/>
    <property type="match status" value="1"/>
</dbReference>
<reference evidence="11 12" key="1">
    <citation type="submission" date="2012-06" db="EMBL/GenBank/DDBJ databases">
        <title>Draft Genome Sequence of Lactobacillus pasteurii CRBIP 24.76T.</title>
        <authorList>
            <person name="Cousin S."/>
            <person name="Bouchier C."/>
            <person name="Loux V."/>
            <person name="Ma L."/>
            <person name="Creno S."/>
            <person name="Bizet C."/>
            <person name="Clermont D."/>
        </authorList>
    </citation>
    <scope>NUCLEOTIDE SEQUENCE [LARGE SCALE GENOMIC DNA]</scope>
    <source>
        <strain evidence="12">CRBIP 24.76T</strain>
    </source>
</reference>
<dbReference type="Pfam" id="PF00005">
    <property type="entry name" value="ABC_tran"/>
    <property type="match status" value="1"/>
</dbReference>
<dbReference type="GO" id="GO:0016887">
    <property type="term" value="F:ATP hydrolysis activity"/>
    <property type="evidence" value="ECO:0007669"/>
    <property type="project" value="InterPro"/>
</dbReference>
<evidence type="ECO:0000256" key="6">
    <source>
        <dbReference type="ARBA" id="ARBA00022840"/>
    </source>
</evidence>
<gene>
    <name evidence="11" type="ORF">BN53_01995</name>
</gene>
<evidence type="ECO:0000313" key="12">
    <source>
        <dbReference type="Proteomes" id="UP000009311"/>
    </source>
</evidence>
<sequence>MLEAKNINFSYGKKQILDDVSIKLAEHQITTLIGPNGSGKSTLFKLLTRSQKADSGQVLLADKDIWQYPARDFAKEVAIVHQKNDLYDDLTVEELIKMGRLPYVGLTKEIDNQDEIIKQVIEYLELEPVKNKLVSQLSGGQQQRVWLGLALAQQPRYLFLDEPTTYLDLHFQMRFLTLLKNLNQTTKLTICMILHDLNQALHYSDQVVLLSQGKIKSQGLPEEVITEANVKESFDINCRIIETEDGKFFQQL</sequence>
<dbReference type="PATRIC" id="fig|1423790.3.peg.967"/>
<evidence type="ECO:0000256" key="4">
    <source>
        <dbReference type="ARBA" id="ARBA00022496"/>
    </source>
</evidence>
<dbReference type="OrthoDB" id="9787851at2"/>
<dbReference type="InterPro" id="IPR003593">
    <property type="entry name" value="AAA+_ATPase"/>
</dbReference>
<keyword evidence="4" id="KW-0410">Iron transport</keyword>
<keyword evidence="5" id="KW-0547">Nucleotide-binding</keyword>
<dbReference type="Gene3D" id="3.40.50.300">
    <property type="entry name" value="P-loop containing nucleotide triphosphate hydrolases"/>
    <property type="match status" value="1"/>
</dbReference>
<keyword evidence="12" id="KW-1185">Reference proteome</keyword>
<keyword evidence="2" id="KW-0813">Transport</keyword>
<keyword evidence="3" id="KW-1003">Cell membrane</keyword>
<keyword evidence="7" id="KW-0408">Iron</keyword>
<organism evidence="11 12">
    <name type="scientific">Lactobacillus pasteurii DSM 23907 = CRBIP 24.76</name>
    <dbReference type="NCBI Taxonomy" id="1423790"/>
    <lineage>
        <taxon>Bacteria</taxon>
        <taxon>Bacillati</taxon>
        <taxon>Bacillota</taxon>
        <taxon>Bacilli</taxon>
        <taxon>Lactobacillales</taxon>
        <taxon>Lactobacillaceae</taxon>
        <taxon>Lactobacillus</taxon>
    </lineage>
</organism>
<evidence type="ECO:0000256" key="9">
    <source>
        <dbReference type="ARBA" id="ARBA00023136"/>
    </source>
</evidence>
<evidence type="ECO:0000256" key="7">
    <source>
        <dbReference type="ARBA" id="ARBA00023004"/>
    </source>
</evidence>
<evidence type="ECO:0000259" key="10">
    <source>
        <dbReference type="PROSITE" id="PS50893"/>
    </source>
</evidence>
<comment type="subcellular location">
    <subcellularLocation>
        <location evidence="1">Cell membrane</location>
        <topology evidence="1">Peripheral membrane protein</topology>
    </subcellularLocation>
</comment>
<evidence type="ECO:0000256" key="1">
    <source>
        <dbReference type="ARBA" id="ARBA00004202"/>
    </source>
</evidence>
<evidence type="ECO:0000256" key="3">
    <source>
        <dbReference type="ARBA" id="ARBA00022475"/>
    </source>
</evidence>
<protein>
    <submittedName>
        <fullName evidence="11">Iron compound ABC transporter, ATP-binding protein</fullName>
    </submittedName>
</protein>
<dbReference type="InterPro" id="IPR003439">
    <property type="entry name" value="ABC_transporter-like_ATP-bd"/>
</dbReference>
<evidence type="ECO:0000313" key="11">
    <source>
        <dbReference type="EMBL" id="CCI84875.1"/>
    </source>
</evidence>
<dbReference type="EMBL" id="CAKD01000013">
    <property type="protein sequence ID" value="CCI84875.1"/>
    <property type="molecule type" value="Genomic_DNA"/>
</dbReference>
<dbReference type="eggNOG" id="COG1120">
    <property type="taxonomic scope" value="Bacteria"/>
</dbReference>
<dbReference type="InterPro" id="IPR051535">
    <property type="entry name" value="Siderophore_ABC-ATPase"/>
</dbReference>
<dbReference type="PANTHER" id="PTHR42771">
    <property type="entry name" value="IRON(3+)-HYDROXAMATE IMPORT ATP-BINDING PROTEIN FHUC"/>
    <property type="match status" value="1"/>
</dbReference>
<dbReference type="InterPro" id="IPR017871">
    <property type="entry name" value="ABC_transporter-like_CS"/>
</dbReference>
<dbReference type="STRING" id="1423790.BN53_01995"/>
<proteinExistence type="predicted"/>
<evidence type="ECO:0000256" key="2">
    <source>
        <dbReference type="ARBA" id="ARBA00022448"/>
    </source>
</evidence>
<evidence type="ECO:0000256" key="8">
    <source>
        <dbReference type="ARBA" id="ARBA00023065"/>
    </source>
</evidence>
<keyword evidence="8" id="KW-0406">Ion transport</keyword>
<comment type="caution">
    <text evidence="11">The sequence shown here is derived from an EMBL/GenBank/DDBJ whole genome shotgun (WGS) entry which is preliminary data.</text>
</comment>
<dbReference type="PROSITE" id="PS50893">
    <property type="entry name" value="ABC_TRANSPORTER_2"/>
    <property type="match status" value="1"/>
</dbReference>
<dbReference type="GO" id="GO:0006826">
    <property type="term" value="P:iron ion transport"/>
    <property type="evidence" value="ECO:0007669"/>
    <property type="project" value="UniProtKB-KW"/>
</dbReference>
<dbReference type="PANTHER" id="PTHR42771:SF10">
    <property type="entry name" value="FERRICHROME TRANSPORT ATP-BINDING PROTEIN FHUC"/>
    <property type="match status" value="1"/>
</dbReference>
<dbReference type="SMART" id="SM00382">
    <property type="entry name" value="AAA"/>
    <property type="match status" value="1"/>
</dbReference>
<name>I7JXQ5_9LACO</name>
<dbReference type="RefSeq" id="WP_009559428.1">
    <property type="nucleotide sequence ID" value="NZ_AYZN01000002.1"/>
</dbReference>
<feature type="domain" description="ABC transporter" evidence="10">
    <location>
        <begin position="2"/>
        <end position="237"/>
    </location>
</feature>